<gene>
    <name evidence="1" type="ORF">PsorP6_009260</name>
</gene>
<keyword evidence="2" id="KW-1185">Reference proteome</keyword>
<sequence length="119" mass="13477">MPSAASVLRRHNRVRITQSIDFQSNELNVDAVDGVALASCMEWHRTFDAKDSRAKSPVPGNEASKYGKTTMTAWRESFFKRLRRHAARVCRCDHKTATETVITEKETILLDVLTNAIEN</sequence>
<dbReference type="Proteomes" id="UP001163321">
    <property type="component" value="Chromosome 5"/>
</dbReference>
<accession>A0ACC0VYQ5</accession>
<dbReference type="EMBL" id="CM047584">
    <property type="protein sequence ID" value="KAI9911505.1"/>
    <property type="molecule type" value="Genomic_DNA"/>
</dbReference>
<organism evidence="1 2">
    <name type="scientific">Peronosclerospora sorghi</name>
    <dbReference type="NCBI Taxonomy" id="230839"/>
    <lineage>
        <taxon>Eukaryota</taxon>
        <taxon>Sar</taxon>
        <taxon>Stramenopiles</taxon>
        <taxon>Oomycota</taxon>
        <taxon>Peronosporomycetes</taxon>
        <taxon>Peronosporales</taxon>
        <taxon>Peronosporaceae</taxon>
        <taxon>Peronosclerospora</taxon>
    </lineage>
</organism>
<reference evidence="1 2" key="1">
    <citation type="journal article" date="2022" name="bioRxiv">
        <title>The genome of the oomycete Peronosclerospora sorghi, a cosmopolitan pathogen of maize and sorghum, is inflated with dispersed pseudogenes.</title>
        <authorList>
            <person name="Fletcher K."/>
            <person name="Martin F."/>
            <person name="Isakeit T."/>
            <person name="Cavanaugh K."/>
            <person name="Magill C."/>
            <person name="Michelmore R."/>
        </authorList>
    </citation>
    <scope>NUCLEOTIDE SEQUENCE [LARGE SCALE GENOMIC DNA]</scope>
    <source>
        <strain evidence="1">P6</strain>
    </source>
</reference>
<name>A0ACC0VYQ5_9STRA</name>
<evidence type="ECO:0000313" key="2">
    <source>
        <dbReference type="Proteomes" id="UP001163321"/>
    </source>
</evidence>
<protein>
    <submittedName>
        <fullName evidence="1">Uncharacterized protein</fullName>
    </submittedName>
</protein>
<evidence type="ECO:0000313" key="1">
    <source>
        <dbReference type="EMBL" id="KAI9911505.1"/>
    </source>
</evidence>
<comment type="caution">
    <text evidence="1">The sequence shown here is derived from an EMBL/GenBank/DDBJ whole genome shotgun (WGS) entry which is preliminary data.</text>
</comment>
<proteinExistence type="predicted"/>